<comment type="caution">
    <text evidence="2">The sequence shown here is derived from an EMBL/GenBank/DDBJ whole genome shotgun (WGS) entry which is preliminary data.</text>
</comment>
<accession>A0A9P5YTY9</accession>
<evidence type="ECO:0000256" key="1">
    <source>
        <dbReference type="SAM" id="MobiDB-lite"/>
    </source>
</evidence>
<gene>
    <name evidence="2" type="ORF">BDN70DRAFT_883357</name>
</gene>
<feature type="region of interest" description="Disordered" evidence="1">
    <location>
        <begin position="1"/>
        <end position="22"/>
    </location>
</feature>
<evidence type="ECO:0000313" key="2">
    <source>
        <dbReference type="EMBL" id="KAF9475727.1"/>
    </source>
</evidence>
<protein>
    <submittedName>
        <fullName evidence="2">Uncharacterized protein</fullName>
    </submittedName>
</protein>
<evidence type="ECO:0000313" key="3">
    <source>
        <dbReference type="Proteomes" id="UP000807469"/>
    </source>
</evidence>
<dbReference type="EMBL" id="MU155321">
    <property type="protein sequence ID" value="KAF9475727.1"/>
    <property type="molecule type" value="Genomic_DNA"/>
</dbReference>
<dbReference type="AlphaFoldDB" id="A0A9P5YTY9"/>
<feature type="non-terminal residue" evidence="2">
    <location>
        <position position="77"/>
    </location>
</feature>
<proteinExistence type="predicted"/>
<reference evidence="2" key="1">
    <citation type="submission" date="2020-11" db="EMBL/GenBank/DDBJ databases">
        <authorList>
            <consortium name="DOE Joint Genome Institute"/>
            <person name="Ahrendt S."/>
            <person name="Riley R."/>
            <person name="Andreopoulos W."/>
            <person name="Labutti K."/>
            <person name="Pangilinan J."/>
            <person name="Ruiz-Duenas F.J."/>
            <person name="Barrasa J.M."/>
            <person name="Sanchez-Garcia M."/>
            <person name="Camarero S."/>
            <person name="Miyauchi S."/>
            <person name="Serrano A."/>
            <person name="Linde D."/>
            <person name="Babiker R."/>
            <person name="Drula E."/>
            <person name="Ayuso-Fernandez I."/>
            <person name="Pacheco R."/>
            <person name="Padilla G."/>
            <person name="Ferreira P."/>
            <person name="Barriuso J."/>
            <person name="Kellner H."/>
            <person name="Castanera R."/>
            <person name="Alfaro M."/>
            <person name="Ramirez L."/>
            <person name="Pisabarro A.G."/>
            <person name="Kuo A."/>
            <person name="Tritt A."/>
            <person name="Lipzen A."/>
            <person name="He G."/>
            <person name="Yan M."/>
            <person name="Ng V."/>
            <person name="Cullen D."/>
            <person name="Martin F."/>
            <person name="Rosso M.-N."/>
            <person name="Henrissat B."/>
            <person name="Hibbett D."/>
            <person name="Martinez A.T."/>
            <person name="Grigoriev I.V."/>
        </authorList>
    </citation>
    <scope>NUCLEOTIDE SEQUENCE</scope>
    <source>
        <strain evidence="2">CIRM-BRFM 674</strain>
    </source>
</reference>
<name>A0A9P5YTY9_9AGAR</name>
<sequence length="77" mass="8852">MARCIISFNPEPTPRSREKGSVDVELQTMSAPPIWRRKQSGITHCWSTLARMAADLRTQNLRVAKNRTIDMVYSNFD</sequence>
<organism evidence="2 3">
    <name type="scientific">Pholiota conissans</name>
    <dbReference type="NCBI Taxonomy" id="109636"/>
    <lineage>
        <taxon>Eukaryota</taxon>
        <taxon>Fungi</taxon>
        <taxon>Dikarya</taxon>
        <taxon>Basidiomycota</taxon>
        <taxon>Agaricomycotina</taxon>
        <taxon>Agaricomycetes</taxon>
        <taxon>Agaricomycetidae</taxon>
        <taxon>Agaricales</taxon>
        <taxon>Agaricineae</taxon>
        <taxon>Strophariaceae</taxon>
        <taxon>Pholiota</taxon>
    </lineage>
</organism>
<keyword evidence="3" id="KW-1185">Reference proteome</keyword>
<dbReference type="Proteomes" id="UP000807469">
    <property type="component" value="Unassembled WGS sequence"/>
</dbReference>